<feature type="transmembrane region" description="Helical" evidence="2">
    <location>
        <begin position="112"/>
        <end position="139"/>
    </location>
</feature>
<keyword evidence="2" id="KW-0472">Membrane</keyword>
<accession>V4IUG7</accession>
<feature type="compositionally biased region" description="Low complexity" evidence="1">
    <location>
        <begin position="343"/>
        <end position="360"/>
    </location>
</feature>
<feature type="compositionally biased region" description="Low complexity" evidence="1">
    <location>
        <begin position="327"/>
        <end position="336"/>
    </location>
</feature>
<dbReference type="AlphaFoldDB" id="V4IUG7"/>
<protein>
    <submittedName>
        <fullName evidence="3">Uncharacterized protein</fullName>
    </submittedName>
</protein>
<evidence type="ECO:0000313" key="4">
    <source>
        <dbReference type="Proteomes" id="UP000017840"/>
    </source>
</evidence>
<feature type="transmembrane region" description="Helical" evidence="2">
    <location>
        <begin position="201"/>
        <end position="222"/>
    </location>
</feature>
<name>V4IUG7_9EURY</name>
<proteinExistence type="predicted"/>
<dbReference type="Pfam" id="PF19590">
    <property type="entry name" value="TrbL_3"/>
    <property type="match status" value="1"/>
</dbReference>
<keyword evidence="2" id="KW-1133">Transmembrane helix</keyword>
<feature type="transmembrane region" description="Helical" evidence="2">
    <location>
        <begin position="49"/>
        <end position="71"/>
    </location>
</feature>
<keyword evidence="2" id="KW-0812">Transmembrane</keyword>
<evidence type="ECO:0000256" key="2">
    <source>
        <dbReference type="SAM" id="Phobius"/>
    </source>
</evidence>
<comment type="caution">
    <text evidence="3">The sequence shown here is derived from an EMBL/GenBank/DDBJ whole genome shotgun (WGS) entry which is preliminary data.</text>
</comment>
<feature type="compositionally biased region" description="Basic and acidic residues" evidence="1">
    <location>
        <begin position="465"/>
        <end position="482"/>
    </location>
</feature>
<dbReference type="Proteomes" id="UP000017840">
    <property type="component" value="Unassembled WGS sequence"/>
</dbReference>
<feature type="transmembrane region" description="Helical" evidence="2">
    <location>
        <begin position="7"/>
        <end position="29"/>
    </location>
</feature>
<evidence type="ECO:0000313" key="3">
    <source>
        <dbReference type="EMBL" id="ESP86817.1"/>
    </source>
</evidence>
<evidence type="ECO:0000256" key="1">
    <source>
        <dbReference type="SAM" id="MobiDB-lite"/>
    </source>
</evidence>
<feature type="transmembrane region" description="Helical" evidence="2">
    <location>
        <begin position="83"/>
        <end position="106"/>
    </location>
</feature>
<dbReference type="InterPro" id="IPR045782">
    <property type="entry name" value="TrbL_3"/>
</dbReference>
<sequence>MTTVRAVWLNVGLPAALGVWILGMLLLRLTAFLPSGPTVEAKTKLSEGWIALFRILASWVWCSLVLHLSLGIAQTFAPAGEEIFASLQSVIGTAGGAGVAALLIYLSSGVLLALIAIVFGLSYVAPFILMPVYPVFIALSLPDIWIFEWIAEKGEFFRSLFAPAALMPVPTAIILGVGYPVVNALRGQLGWAAGLVIGSDVITVMVLTLWFTALTAPLFLFVGGRKMRPLQMFATGALGAAAGRSLSRPNLNLGGSGGSESSGSAAGTGNAGAGRTVDPLNGSPFSRENDGAFGGRLGPADSPEVAGQLGDGSSTVEGVSGPPAPTASPSFGASGSASGGASAGSSSSSSSTTSSSASSSKWDRITSRPTQEYADSVPDGVGFEKAATRSELDRDQYNAGYFDDDGEFKTVSDGNSNSGWLLDEGGLKRVSRGHEDDPVVLYDEPNDVAHDARSVVQDGEYQQGRYERQHQDSVRAVQETRL</sequence>
<organism evidence="3 4">
    <name type="scientific">Candidatus Halobonum tyrrellensis G22</name>
    <dbReference type="NCBI Taxonomy" id="1324957"/>
    <lineage>
        <taxon>Archaea</taxon>
        <taxon>Methanobacteriati</taxon>
        <taxon>Methanobacteriota</taxon>
        <taxon>Stenosarchaea group</taxon>
        <taxon>Halobacteria</taxon>
        <taxon>Halobacteriales</taxon>
        <taxon>Haloferacaceae</taxon>
        <taxon>Candidatus Halobonum</taxon>
    </lineage>
</organism>
<dbReference type="eggNOG" id="arCOG07767">
    <property type="taxonomic scope" value="Archaea"/>
</dbReference>
<reference evidence="3 4" key="1">
    <citation type="journal article" date="2013" name="Genome Announc.">
        <title>Draft Genome Sequence of 'Candidatus Halobonum tyrrellensis' Strain G22, Isolated from the Hypersaline Waters of Lake Tyrrell, Australia.</title>
        <authorList>
            <person name="Ugalde J.A."/>
            <person name="Narasingarao P."/>
            <person name="Kuo S."/>
            <person name="Podell S."/>
            <person name="Allen E.E."/>
        </authorList>
    </citation>
    <scope>NUCLEOTIDE SEQUENCE [LARGE SCALE GENOMIC DNA]</scope>
    <source>
        <strain evidence="3 4">G22</strain>
    </source>
</reference>
<dbReference type="EMBL" id="ASGZ01000070">
    <property type="protein sequence ID" value="ESP86817.1"/>
    <property type="molecule type" value="Genomic_DNA"/>
</dbReference>
<feature type="transmembrane region" description="Helical" evidence="2">
    <location>
        <begin position="160"/>
        <end position="181"/>
    </location>
</feature>
<keyword evidence="4" id="KW-1185">Reference proteome</keyword>
<gene>
    <name evidence="3" type="ORF">K933_17077</name>
</gene>
<feature type="region of interest" description="Disordered" evidence="1">
    <location>
        <begin position="251"/>
        <end position="389"/>
    </location>
</feature>
<feature type="region of interest" description="Disordered" evidence="1">
    <location>
        <begin position="460"/>
        <end position="482"/>
    </location>
</feature>